<feature type="transmembrane region" description="Helical" evidence="5">
    <location>
        <begin position="372"/>
        <end position="392"/>
    </location>
</feature>
<dbReference type="InterPro" id="IPR001902">
    <property type="entry name" value="SLC26A/SulP_fam"/>
</dbReference>
<keyword evidence="2 5" id="KW-0812">Transmembrane</keyword>
<dbReference type="GO" id="GO:0055085">
    <property type="term" value="P:transmembrane transport"/>
    <property type="evidence" value="ECO:0007669"/>
    <property type="project" value="InterPro"/>
</dbReference>
<evidence type="ECO:0000313" key="8">
    <source>
        <dbReference type="Proteomes" id="UP001175261"/>
    </source>
</evidence>
<dbReference type="Pfam" id="PF01740">
    <property type="entry name" value="STAS"/>
    <property type="match status" value="1"/>
</dbReference>
<reference evidence="7" key="1">
    <citation type="submission" date="2022-10" db="EMBL/GenBank/DDBJ databases">
        <title>Determination and structural analysis of whole genome sequence of Sarocladium strictum F4-1.</title>
        <authorList>
            <person name="Hu L."/>
            <person name="Jiang Y."/>
        </authorList>
    </citation>
    <scope>NUCLEOTIDE SEQUENCE</scope>
    <source>
        <strain evidence="7">F4-1</strain>
    </source>
</reference>
<protein>
    <recommendedName>
        <fullName evidence="6">STAS domain-containing protein</fullName>
    </recommendedName>
</protein>
<feature type="transmembrane region" description="Helical" evidence="5">
    <location>
        <begin position="250"/>
        <end position="270"/>
    </location>
</feature>
<accession>A0AA39LCC1</accession>
<evidence type="ECO:0000256" key="5">
    <source>
        <dbReference type="SAM" id="Phobius"/>
    </source>
</evidence>
<feature type="transmembrane region" description="Helical" evidence="5">
    <location>
        <begin position="142"/>
        <end position="164"/>
    </location>
</feature>
<dbReference type="PROSITE" id="PS50801">
    <property type="entry name" value="STAS"/>
    <property type="match status" value="1"/>
</dbReference>
<dbReference type="PANTHER" id="PTHR11814">
    <property type="entry name" value="SULFATE TRANSPORTER"/>
    <property type="match status" value="1"/>
</dbReference>
<dbReference type="NCBIfam" id="TIGR00815">
    <property type="entry name" value="sulP"/>
    <property type="match status" value="1"/>
</dbReference>
<evidence type="ECO:0000256" key="2">
    <source>
        <dbReference type="ARBA" id="ARBA00022692"/>
    </source>
</evidence>
<feature type="domain" description="STAS" evidence="6">
    <location>
        <begin position="495"/>
        <end position="632"/>
    </location>
</feature>
<comment type="subcellular location">
    <subcellularLocation>
        <location evidence="1">Membrane</location>
        <topology evidence="1">Multi-pass membrane protein</topology>
    </subcellularLocation>
</comment>
<evidence type="ECO:0000313" key="7">
    <source>
        <dbReference type="EMBL" id="KAK0391910.1"/>
    </source>
</evidence>
<dbReference type="Pfam" id="PF00916">
    <property type="entry name" value="Sulfate_transp"/>
    <property type="match status" value="1"/>
</dbReference>
<feature type="transmembrane region" description="Helical" evidence="5">
    <location>
        <begin position="219"/>
        <end position="238"/>
    </location>
</feature>
<organism evidence="7 8">
    <name type="scientific">Sarocladium strictum</name>
    <name type="common">Black bundle disease fungus</name>
    <name type="synonym">Acremonium strictum</name>
    <dbReference type="NCBI Taxonomy" id="5046"/>
    <lineage>
        <taxon>Eukaryota</taxon>
        <taxon>Fungi</taxon>
        <taxon>Dikarya</taxon>
        <taxon>Ascomycota</taxon>
        <taxon>Pezizomycotina</taxon>
        <taxon>Sordariomycetes</taxon>
        <taxon>Hypocreomycetidae</taxon>
        <taxon>Hypocreales</taxon>
        <taxon>Sarocladiaceae</taxon>
        <taxon>Sarocladium</taxon>
    </lineage>
</organism>
<keyword evidence="3 5" id="KW-1133">Transmembrane helix</keyword>
<dbReference type="InterPro" id="IPR002645">
    <property type="entry name" value="STAS_dom"/>
</dbReference>
<dbReference type="Gene3D" id="3.30.750.24">
    <property type="entry name" value="STAS domain"/>
    <property type="match status" value="1"/>
</dbReference>
<dbReference type="SUPFAM" id="SSF52091">
    <property type="entry name" value="SpoIIaa-like"/>
    <property type="match status" value="1"/>
</dbReference>
<evidence type="ECO:0000256" key="3">
    <source>
        <dbReference type="ARBA" id="ARBA00022989"/>
    </source>
</evidence>
<dbReference type="Proteomes" id="UP001175261">
    <property type="component" value="Unassembled WGS sequence"/>
</dbReference>
<sequence length="707" mass="78587">MGYFGKTKARMSRSLRTDPNWNRWASWIEPARKTMPSATFEYIIEKLPVAQWLPHYHLPWLVNDVIAGITLGVMFIPQGLAYARIATIPIEHGLYSSWIPSALYFFLGSSKELSTGPTSILGLLTAEVVHDLSQEGYAPEKIASAIAFMVGTYALAVGLLKLGFLLEFVSAPVLTGWISAVALVILLGQVGGLVGLSTRRETDQIIRDVLGHLDKIKPRTLAIGFSSIALLYILEWVGKTWGKKNRAIKLFSTSRAVLVLALFTLMSYLCNKDRAEEDYLWEVTEVSTNGIIPPRAHDSTLLTKVVSRSFAPFIAMAVEHLGVGKAFGLRNSYQIDKSQELVFLGVENIVNSLFGAMTTGAAMSRTAVNSECGVKSPVNFLFTAAWIVLTLYELSPALYWIPKATLSAIIIMAVVNLISPPRLFYRYWRMSFVDFVSSMAGFWITLFTSTEIGLTASVGFSIVYTLLRLAFPTIHVDATNEESNIFGATAKTRPINDPIEIPTDAFLVRFTEDLLFPNAGRVKSKIVDTVKLHYDAGTAASHAVRRADQNWNAVGNNKIGRIRRRRGIVPLKPVVAPLRHVVLDFTQCGFLDVTGLLSLIELKTELRRYIGEELQFRFVNMSARVRERFDRSEWVFAAEGEERCKFTTPSQKVLQSPQVDSIMLTTSPFFSPASEADVIYSSLENALLHREGDDRTETVQDEKSASA</sequence>
<keyword evidence="8" id="KW-1185">Reference proteome</keyword>
<evidence type="ECO:0000256" key="1">
    <source>
        <dbReference type="ARBA" id="ARBA00004141"/>
    </source>
</evidence>
<feature type="transmembrane region" description="Helical" evidence="5">
    <location>
        <begin position="176"/>
        <end position="198"/>
    </location>
</feature>
<proteinExistence type="predicted"/>
<name>A0AA39LCC1_SARSR</name>
<dbReference type="EMBL" id="JAPDFR010000001">
    <property type="protein sequence ID" value="KAK0391910.1"/>
    <property type="molecule type" value="Genomic_DNA"/>
</dbReference>
<dbReference type="CDD" id="cd07042">
    <property type="entry name" value="STAS_SulP_like_sulfate_transporter"/>
    <property type="match status" value="1"/>
</dbReference>
<dbReference type="InterPro" id="IPR036513">
    <property type="entry name" value="STAS_dom_sf"/>
</dbReference>
<evidence type="ECO:0000259" key="6">
    <source>
        <dbReference type="PROSITE" id="PS50801"/>
    </source>
</evidence>
<dbReference type="GO" id="GO:0016020">
    <property type="term" value="C:membrane"/>
    <property type="evidence" value="ECO:0007669"/>
    <property type="project" value="UniProtKB-SubCell"/>
</dbReference>
<dbReference type="AlphaFoldDB" id="A0AA39LCC1"/>
<keyword evidence="4 5" id="KW-0472">Membrane</keyword>
<evidence type="ECO:0000256" key="4">
    <source>
        <dbReference type="ARBA" id="ARBA00023136"/>
    </source>
</evidence>
<dbReference type="InterPro" id="IPR011547">
    <property type="entry name" value="SLC26A/SulP_dom"/>
</dbReference>
<gene>
    <name evidence="7" type="ORF">NLU13_1408</name>
</gene>
<feature type="transmembrane region" description="Helical" evidence="5">
    <location>
        <begin position="398"/>
        <end position="418"/>
    </location>
</feature>
<comment type="caution">
    <text evidence="7">The sequence shown here is derived from an EMBL/GenBank/DDBJ whole genome shotgun (WGS) entry which is preliminary data.</text>
</comment>